<comment type="caution">
    <text evidence="1">The sequence shown here is derived from an EMBL/GenBank/DDBJ whole genome shotgun (WGS) entry which is preliminary data.</text>
</comment>
<evidence type="ECO:0000313" key="1">
    <source>
        <dbReference type="EMBL" id="MBB6034405.1"/>
    </source>
</evidence>
<dbReference type="AlphaFoldDB" id="A0A841FFN2"/>
<dbReference type="Proteomes" id="UP000548476">
    <property type="component" value="Unassembled WGS sequence"/>
</dbReference>
<dbReference type="RefSeq" id="WP_184787263.1">
    <property type="nucleotide sequence ID" value="NZ_BONT01000045.1"/>
</dbReference>
<accession>A0A841FFN2</accession>
<organism evidence="1 2">
    <name type="scientific">Phytomonospora endophytica</name>
    <dbReference type="NCBI Taxonomy" id="714109"/>
    <lineage>
        <taxon>Bacteria</taxon>
        <taxon>Bacillati</taxon>
        <taxon>Actinomycetota</taxon>
        <taxon>Actinomycetes</taxon>
        <taxon>Micromonosporales</taxon>
        <taxon>Micromonosporaceae</taxon>
        <taxon>Phytomonospora</taxon>
    </lineage>
</organism>
<sequence>MSTKLPRIDTTWMFDLVSDDPRHRGVALARNDMANDAYLTAADAYGDVWRAIWALRDEGEDVPAHLVARCDQVERALTEATESTLNGLAAKFTEAADDDEHEALAPYAALFLTLENRYPDTWESSGGAPWGLKKRVLRAFEQLGVPDSCRAMLAEAVMDAAFRLQRREDRRYPYLARLVDSPALRDELAEAYEVEDVVVAARAGYLLWTLENPAAPVSTASWRDWIVSGF</sequence>
<keyword evidence="2" id="KW-1185">Reference proteome</keyword>
<evidence type="ECO:0000313" key="2">
    <source>
        <dbReference type="Proteomes" id="UP000548476"/>
    </source>
</evidence>
<reference evidence="1 2" key="1">
    <citation type="submission" date="2020-08" db="EMBL/GenBank/DDBJ databases">
        <title>Genomic Encyclopedia of Type Strains, Phase IV (KMG-IV): sequencing the most valuable type-strain genomes for metagenomic binning, comparative biology and taxonomic classification.</title>
        <authorList>
            <person name="Goeker M."/>
        </authorList>
    </citation>
    <scope>NUCLEOTIDE SEQUENCE [LARGE SCALE GENOMIC DNA]</scope>
    <source>
        <strain evidence="1 2">YIM 65646</strain>
    </source>
</reference>
<dbReference type="EMBL" id="JACHGT010000004">
    <property type="protein sequence ID" value="MBB6034405.1"/>
    <property type="molecule type" value="Genomic_DNA"/>
</dbReference>
<proteinExistence type="predicted"/>
<protein>
    <submittedName>
        <fullName evidence="1">Uncharacterized protein</fullName>
    </submittedName>
</protein>
<name>A0A841FFN2_9ACTN</name>
<gene>
    <name evidence="1" type="ORF">HNR73_002255</name>
</gene>